<feature type="domain" description="VOC" evidence="1">
    <location>
        <begin position="4"/>
        <end position="120"/>
    </location>
</feature>
<proteinExistence type="predicted"/>
<reference evidence="2 3" key="1">
    <citation type="submission" date="2018-03" db="EMBL/GenBank/DDBJ databases">
        <title>The ancient ancestry and fast evolution of plastids.</title>
        <authorList>
            <person name="Moore K.R."/>
            <person name="Magnabosco C."/>
            <person name="Momper L."/>
            <person name="Gold D.A."/>
            <person name="Bosak T."/>
            <person name="Fournier G.P."/>
        </authorList>
    </citation>
    <scope>NUCLEOTIDE SEQUENCE [LARGE SCALE GENOMIC DNA]</scope>
    <source>
        <strain evidence="2 3">CCALA 016</strain>
    </source>
</reference>
<organism evidence="2 3">
    <name type="scientific">Aphanothece hegewaldii CCALA 016</name>
    <dbReference type="NCBI Taxonomy" id="2107694"/>
    <lineage>
        <taxon>Bacteria</taxon>
        <taxon>Bacillati</taxon>
        <taxon>Cyanobacteriota</taxon>
        <taxon>Cyanophyceae</taxon>
        <taxon>Oscillatoriophycideae</taxon>
        <taxon>Chroococcales</taxon>
        <taxon>Aphanothecaceae</taxon>
        <taxon>Aphanothece</taxon>
    </lineage>
</organism>
<dbReference type="CDD" id="cd08351">
    <property type="entry name" value="ChaP_like"/>
    <property type="match status" value="1"/>
</dbReference>
<sequence>MTITLNHTIVPAHDRKASAEFFAQIFGLKVEPGVGHFAAVRVNDTLTLDFAEREEFESHHYAFHVSDSEFDAIFARVKEAGLSYSSDPMHRNLGQINHRQGGRGFYFFDPNGHNLELLTRT</sequence>
<protein>
    <submittedName>
        <fullName evidence="2">VOC family protein</fullName>
    </submittedName>
</protein>
<comment type="caution">
    <text evidence="2">The sequence shown here is derived from an EMBL/GenBank/DDBJ whole genome shotgun (WGS) entry which is preliminary data.</text>
</comment>
<name>A0A2T1LSY8_9CHRO</name>
<evidence type="ECO:0000259" key="1">
    <source>
        <dbReference type="PROSITE" id="PS51819"/>
    </source>
</evidence>
<dbReference type="Proteomes" id="UP000239001">
    <property type="component" value="Unassembled WGS sequence"/>
</dbReference>
<dbReference type="AlphaFoldDB" id="A0A2T1LSY8"/>
<dbReference type="InterPro" id="IPR037523">
    <property type="entry name" value="VOC_core"/>
</dbReference>
<gene>
    <name evidence="2" type="ORF">C7H19_20285</name>
</gene>
<dbReference type="OrthoDB" id="9815599at2"/>
<dbReference type="PROSITE" id="PS51819">
    <property type="entry name" value="VOC"/>
    <property type="match status" value="1"/>
</dbReference>
<dbReference type="SUPFAM" id="SSF54593">
    <property type="entry name" value="Glyoxalase/Bleomycin resistance protein/Dihydroxybiphenyl dioxygenase"/>
    <property type="match status" value="1"/>
</dbReference>
<evidence type="ECO:0000313" key="3">
    <source>
        <dbReference type="Proteomes" id="UP000239001"/>
    </source>
</evidence>
<dbReference type="Pfam" id="PF00903">
    <property type="entry name" value="Glyoxalase"/>
    <property type="match status" value="1"/>
</dbReference>
<evidence type="ECO:0000313" key="2">
    <source>
        <dbReference type="EMBL" id="PSF33338.1"/>
    </source>
</evidence>
<accession>A0A2T1LSY8</accession>
<dbReference type="InterPro" id="IPR004360">
    <property type="entry name" value="Glyas_Fos-R_dOase_dom"/>
</dbReference>
<keyword evidence="3" id="KW-1185">Reference proteome</keyword>
<dbReference type="EMBL" id="PXOH01000031">
    <property type="protein sequence ID" value="PSF33338.1"/>
    <property type="molecule type" value="Genomic_DNA"/>
</dbReference>
<reference evidence="2 3" key="2">
    <citation type="submission" date="2018-03" db="EMBL/GenBank/DDBJ databases">
        <authorList>
            <person name="Keele B.F."/>
        </authorList>
    </citation>
    <scope>NUCLEOTIDE SEQUENCE [LARGE SCALE GENOMIC DNA]</scope>
    <source>
        <strain evidence="2 3">CCALA 016</strain>
    </source>
</reference>
<dbReference type="InterPro" id="IPR029068">
    <property type="entry name" value="Glyas_Bleomycin-R_OHBP_Dase"/>
</dbReference>
<dbReference type="Gene3D" id="3.10.180.10">
    <property type="entry name" value="2,3-Dihydroxybiphenyl 1,2-Dioxygenase, domain 1"/>
    <property type="match status" value="1"/>
</dbReference>
<dbReference type="RefSeq" id="WP_106458741.1">
    <property type="nucleotide sequence ID" value="NZ_PXOH01000031.1"/>
</dbReference>